<dbReference type="AlphaFoldDB" id="A0A9D7E1W0"/>
<accession>A0A9D7E1W0</accession>
<evidence type="ECO:0000256" key="4">
    <source>
        <dbReference type="PROSITE-ProRule" id="PRU00433"/>
    </source>
</evidence>
<dbReference type="InterPro" id="IPR051395">
    <property type="entry name" value="Cytochrome_c_Peroxidase/MauG"/>
</dbReference>
<dbReference type="EMBL" id="JADJEV010000001">
    <property type="protein sequence ID" value="MBK6971435.1"/>
    <property type="molecule type" value="Genomic_DNA"/>
</dbReference>
<evidence type="ECO:0000313" key="8">
    <source>
        <dbReference type="Proteomes" id="UP000807785"/>
    </source>
</evidence>
<dbReference type="Gene3D" id="1.10.760.10">
    <property type="entry name" value="Cytochrome c-like domain"/>
    <property type="match status" value="1"/>
</dbReference>
<keyword evidence="2 4" id="KW-0479">Metal-binding</keyword>
<dbReference type="Pfam" id="PF06537">
    <property type="entry name" value="DHOR"/>
    <property type="match status" value="1"/>
</dbReference>
<dbReference type="GO" id="GO:0020037">
    <property type="term" value="F:heme binding"/>
    <property type="evidence" value="ECO:0007669"/>
    <property type="project" value="InterPro"/>
</dbReference>
<evidence type="ECO:0000256" key="5">
    <source>
        <dbReference type="SAM" id="MobiDB-lite"/>
    </source>
</evidence>
<evidence type="ECO:0000256" key="1">
    <source>
        <dbReference type="ARBA" id="ARBA00022617"/>
    </source>
</evidence>
<proteinExistence type="predicted"/>
<organism evidence="7 8">
    <name type="scientific">Candidatus Methylophosphatis roskildensis</name>
    <dbReference type="NCBI Taxonomy" id="2899263"/>
    <lineage>
        <taxon>Bacteria</taxon>
        <taxon>Pseudomonadati</taxon>
        <taxon>Pseudomonadota</taxon>
        <taxon>Betaproteobacteria</taxon>
        <taxon>Nitrosomonadales</taxon>
        <taxon>Sterolibacteriaceae</taxon>
        <taxon>Candidatus Methylophosphatis</taxon>
    </lineage>
</organism>
<evidence type="ECO:0000256" key="3">
    <source>
        <dbReference type="ARBA" id="ARBA00023004"/>
    </source>
</evidence>
<feature type="region of interest" description="Disordered" evidence="5">
    <location>
        <begin position="28"/>
        <end position="68"/>
    </location>
</feature>
<dbReference type="PANTHER" id="PTHR30600">
    <property type="entry name" value="CYTOCHROME C PEROXIDASE-RELATED"/>
    <property type="match status" value="1"/>
</dbReference>
<dbReference type="PROSITE" id="PS51007">
    <property type="entry name" value="CYTC"/>
    <property type="match status" value="1"/>
</dbReference>
<evidence type="ECO:0000256" key="2">
    <source>
        <dbReference type="ARBA" id="ARBA00022723"/>
    </source>
</evidence>
<dbReference type="Proteomes" id="UP000807785">
    <property type="component" value="Unassembled WGS sequence"/>
</dbReference>
<dbReference type="InterPro" id="IPR036909">
    <property type="entry name" value="Cyt_c-like_dom_sf"/>
</dbReference>
<evidence type="ECO:0000313" key="7">
    <source>
        <dbReference type="EMBL" id="MBK6971435.1"/>
    </source>
</evidence>
<reference evidence="7" key="1">
    <citation type="submission" date="2020-10" db="EMBL/GenBank/DDBJ databases">
        <title>Connecting structure to function with the recovery of over 1000 high-quality activated sludge metagenome-assembled genomes encoding full-length rRNA genes using long-read sequencing.</title>
        <authorList>
            <person name="Singleton C.M."/>
            <person name="Petriglieri F."/>
            <person name="Kristensen J.M."/>
            <person name="Kirkegaard R.H."/>
            <person name="Michaelsen T.Y."/>
            <person name="Andersen M.H."/>
            <person name="Karst S.M."/>
            <person name="Dueholm M.S."/>
            <person name="Nielsen P.H."/>
            <person name="Albertsen M."/>
        </authorList>
    </citation>
    <scope>NUCLEOTIDE SEQUENCE</scope>
    <source>
        <strain evidence="7">Bjer_18-Q3-R1-45_BAT3C.347</strain>
    </source>
</reference>
<dbReference type="GO" id="GO:0004130">
    <property type="term" value="F:cytochrome-c peroxidase activity"/>
    <property type="evidence" value="ECO:0007669"/>
    <property type="project" value="TreeGrafter"/>
</dbReference>
<dbReference type="InterPro" id="IPR009056">
    <property type="entry name" value="Cyt_c-like_dom"/>
</dbReference>
<gene>
    <name evidence="7" type="ORF">IPH26_00200</name>
</gene>
<dbReference type="PANTHER" id="PTHR30600:SF4">
    <property type="entry name" value="CYTOCHROME C DOMAIN-CONTAINING PROTEIN"/>
    <property type="match status" value="1"/>
</dbReference>
<sequence>MRNSILSLTAGVALSTLIAVDQADADNRRDRFRVGRTAPSEEASTTDGRGGRRPPSPRPTEAPTGFDNMTNGYLEQGPAYDTLTKDTVVALRSFNDNRFIFEEVETIADGIGPVYNAQSCRECHENVVTGGASQITEHRTGHLNGDDFFESLGGSLVHSRATHAAIVERVAYEDDIRTFRLSTSTLGLGFVEALSNDTLLRLRDAQPAAMRGTAVLSPVLEAPGTTRIGRLGWKSQHGSLVSFSADAYLNEMGITSPLLPEENTSSGVFVGYGTEYDPVPDPEDDGDDVIAFADFMRSTKAPPRGAITAEVRAGEALFKSTGCATCHVGTLVTAAPGTKINGGTFEIPAALGNKAFHPYSDFLLHDIGTGDGIPVQPTPEFAGTAKQIRTAPLWGLRTRNRLMHDGLTFTKQEAIERHAGQAAPVTAAYLALSEADRQLLLKFLESL</sequence>
<dbReference type="GO" id="GO:0009055">
    <property type="term" value="F:electron transfer activity"/>
    <property type="evidence" value="ECO:0007669"/>
    <property type="project" value="InterPro"/>
</dbReference>
<dbReference type="InterPro" id="IPR010538">
    <property type="entry name" value="DHOR"/>
</dbReference>
<evidence type="ECO:0000259" key="6">
    <source>
        <dbReference type="PROSITE" id="PS51007"/>
    </source>
</evidence>
<name>A0A9D7E1W0_9PROT</name>
<comment type="caution">
    <text evidence="7">The sequence shown here is derived from an EMBL/GenBank/DDBJ whole genome shotgun (WGS) entry which is preliminary data.</text>
</comment>
<keyword evidence="1 4" id="KW-0349">Heme</keyword>
<feature type="domain" description="Cytochrome c" evidence="6">
    <location>
        <begin position="309"/>
        <end position="447"/>
    </location>
</feature>
<protein>
    <recommendedName>
        <fullName evidence="6">Cytochrome c domain-containing protein</fullName>
    </recommendedName>
</protein>
<keyword evidence="3 4" id="KW-0408">Iron</keyword>
<dbReference type="GO" id="GO:0046872">
    <property type="term" value="F:metal ion binding"/>
    <property type="evidence" value="ECO:0007669"/>
    <property type="project" value="UniProtKB-KW"/>
</dbReference>
<dbReference type="SUPFAM" id="SSF46626">
    <property type="entry name" value="Cytochrome c"/>
    <property type="match status" value="1"/>
</dbReference>